<evidence type="ECO:0000259" key="1">
    <source>
        <dbReference type="Pfam" id="PF13456"/>
    </source>
</evidence>
<dbReference type="AlphaFoldDB" id="A0A835KTY3"/>
<dbReference type="GO" id="GO:0004523">
    <property type="term" value="F:RNA-DNA hybrid ribonuclease activity"/>
    <property type="evidence" value="ECO:0007669"/>
    <property type="project" value="InterPro"/>
</dbReference>
<sequence length="179" mass="19939">MRRMEVGDQCVIARLKLAFMRDEQQFTYSGPDWLLLLLDSCSPVQRDLVKLVLWRAWTTHNNITHQSGPTGIQDGVQALLSMRSMLEQLEQGNDHSLKGKETCCSRSANNRKGKESIAGKHERWRAPPEGWCKINVDGSFLAENGTAGLGVVARDATGKVLLTVWRVLFRCADAAEAEA</sequence>
<dbReference type="PANTHER" id="PTHR47074">
    <property type="entry name" value="BNAC02G40300D PROTEIN"/>
    <property type="match status" value="1"/>
</dbReference>
<keyword evidence="3" id="KW-1185">Reference proteome</keyword>
<proteinExistence type="predicted"/>
<gene>
    <name evidence="2" type="ORF">HU200_008391</name>
</gene>
<dbReference type="InterPro" id="IPR052929">
    <property type="entry name" value="RNase_H-like_EbsB-rel"/>
</dbReference>
<evidence type="ECO:0000313" key="3">
    <source>
        <dbReference type="Proteomes" id="UP000636709"/>
    </source>
</evidence>
<dbReference type="Pfam" id="PF13456">
    <property type="entry name" value="RVT_3"/>
    <property type="match status" value="1"/>
</dbReference>
<dbReference type="InterPro" id="IPR002156">
    <property type="entry name" value="RNaseH_domain"/>
</dbReference>
<name>A0A835KTY3_9POAL</name>
<comment type="caution">
    <text evidence="2">The sequence shown here is derived from an EMBL/GenBank/DDBJ whole genome shotgun (WGS) entry which is preliminary data.</text>
</comment>
<organism evidence="2 3">
    <name type="scientific">Digitaria exilis</name>
    <dbReference type="NCBI Taxonomy" id="1010633"/>
    <lineage>
        <taxon>Eukaryota</taxon>
        <taxon>Viridiplantae</taxon>
        <taxon>Streptophyta</taxon>
        <taxon>Embryophyta</taxon>
        <taxon>Tracheophyta</taxon>
        <taxon>Spermatophyta</taxon>
        <taxon>Magnoliopsida</taxon>
        <taxon>Liliopsida</taxon>
        <taxon>Poales</taxon>
        <taxon>Poaceae</taxon>
        <taxon>PACMAD clade</taxon>
        <taxon>Panicoideae</taxon>
        <taxon>Panicodae</taxon>
        <taxon>Paniceae</taxon>
        <taxon>Anthephorinae</taxon>
        <taxon>Digitaria</taxon>
    </lineage>
</organism>
<dbReference type="PANTHER" id="PTHR47074:SF73">
    <property type="entry name" value="OS04G0448401 PROTEIN"/>
    <property type="match status" value="1"/>
</dbReference>
<reference evidence="2" key="1">
    <citation type="submission" date="2020-07" db="EMBL/GenBank/DDBJ databases">
        <title>Genome sequence and genetic diversity analysis of an under-domesticated orphan crop, white fonio (Digitaria exilis).</title>
        <authorList>
            <person name="Bennetzen J.L."/>
            <person name="Chen S."/>
            <person name="Ma X."/>
            <person name="Wang X."/>
            <person name="Yssel A.E.J."/>
            <person name="Chaluvadi S.R."/>
            <person name="Johnson M."/>
            <person name="Gangashetty P."/>
            <person name="Hamidou F."/>
            <person name="Sanogo M.D."/>
            <person name="Zwaenepoel A."/>
            <person name="Wallace J."/>
            <person name="Van De Peer Y."/>
            <person name="Van Deynze A."/>
        </authorList>
    </citation>
    <scope>NUCLEOTIDE SEQUENCE</scope>
    <source>
        <tissue evidence="2">Leaves</tissue>
    </source>
</reference>
<dbReference type="GO" id="GO:0003676">
    <property type="term" value="F:nucleic acid binding"/>
    <property type="evidence" value="ECO:0007669"/>
    <property type="project" value="InterPro"/>
</dbReference>
<protein>
    <recommendedName>
        <fullName evidence="1">RNase H type-1 domain-containing protein</fullName>
    </recommendedName>
</protein>
<dbReference type="Proteomes" id="UP000636709">
    <property type="component" value="Unassembled WGS sequence"/>
</dbReference>
<dbReference type="OrthoDB" id="694273at2759"/>
<feature type="domain" description="RNase H type-1" evidence="1">
    <location>
        <begin position="135"/>
        <end position="179"/>
    </location>
</feature>
<accession>A0A835KTY3</accession>
<dbReference type="EMBL" id="JACEFO010000544">
    <property type="protein sequence ID" value="KAF8765872.1"/>
    <property type="molecule type" value="Genomic_DNA"/>
</dbReference>
<evidence type="ECO:0000313" key="2">
    <source>
        <dbReference type="EMBL" id="KAF8765872.1"/>
    </source>
</evidence>